<feature type="transmembrane region" description="Helical" evidence="6">
    <location>
        <begin position="148"/>
        <end position="169"/>
    </location>
</feature>
<organism evidence="7 8">
    <name type="scientific">Fructilactobacillus sanfranciscensis</name>
    <name type="common">Lactobacillus sanfranciscensis</name>
    <dbReference type="NCBI Taxonomy" id="1625"/>
    <lineage>
        <taxon>Bacteria</taxon>
        <taxon>Bacillati</taxon>
        <taxon>Bacillota</taxon>
        <taxon>Bacilli</taxon>
        <taxon>Lactobacillales</taxon>
        <taxon>Lactobacillaceae</taxon>
        <taxon>Fructilactobacillus</taxon>
    </lineage>
</organism>
<dbReference type="EMBL" id="QFCR01000020">
    <property type="protein sequence ID" value="TNK90050.1"/>
    <property type="molecule type" value="Genomic_DNA"/>
</dbReference>
<evidence type="ECO:0000313" key="8">
    <source>
        <dbReference type="Proteomes" id="UP000313312"/>
    </source>
</evidence>
<dbReference type="GO" id="GO:0016020">
    <property type="term" value="C:membrane"/>
    <property type="evidence" value="ECO:0007669"/>
    <property type="project" value="UniProtKB-SubCell"/>
</dbReference>
<keyword evidence="5 6" id="KW-0472">Membrane</keyword>
<evidence type="ECO:0000313" key="7">
    <source>
        <dbReference type="EMBL" id="TNK90050.1"/>
    </source>
</evidence>
<feature type="transmembrane region" description="Helical" evidence="6">
    <location>
        <begin position="282"/>
        <end position="302"/>
    </location>
</feature>
<evidence type="ECO:0000256" key="4">
    <source>
        <dbReference type="ARBA" id="ARBA00022989"/>
    </source>
</evidence>
<comment type="caution">
    <text evidence="7">The sequence shown here is derived from an EMBL/GenBank/DDBJ whole genome shotgun (WGS) entry which is preliminary data.</text>
</comment>
<feature type="transmembrane region" description="Helical" evidence="6">
    <location>
        <begin position="232"/>
        <end position="261"/>
    </location>
</feature>
<evidence type="ECO:0000256" key="5">
    <source>
        <dbReference type="ARBA" id="ARBA00023136"/>
    </source>
</evidence>
<feature type="transmembrane region" description="Helical" evidence="6">
    <location>
        <begin position="12"/>
        <end position="33"/>
    </location>
</feature>
<dbReference type="CDD" id="cd13962">
    <property type="entry name" value="PT_UbiA_UBIAD1"/>
    <property type="match status" value="1"/>
</dbReference>
<dbReference type="RefSeq" id="WP_041817750.1">
    <property type="nucleotide sequence ID" value="NZ_BAAAXT010000001.1"/>
</dbReference>
<dbReference type="GO" id="GO:0004659">
    <property type="term" value="F:prenyltransferase activity"/>
    <property type="evidence" value="ECO:0007669"/>
    <property type="project" value="InterPro"/>
</dbReference>
<dbReference type="AlphaFoldDB" id="A0A5C4TJ23"/>
<sequence length="303" mass="34251">MQKLQKVLKMVRFNSLIATILPFVLGISFTLYYFNAINILNTIVFLLICCLMQMIVNLRDSIKDYDNSKNFAVEQNQDEVFAKIGHDKDLKQFKLLCYAMILAGVILALYLVYLTNFIILALGLVSTLIGYLYTGGKYPIENGPLGELFSGLTMGYIITLACVLVNIPISDYSWNLVWKLIFVSGIAIFAIANIMLANNTCDYDADIKVNRHTFVSYVGKQGALKVYATYYVLGYLLLLAAIILRYLPIEMLVVFLTIPVIMKNTKKFFAVQVKKETFILTIKNDVTLLVSSLIGLFIYLILK</sequence>
<dbReference type="PANTHER" id="PTHR13929">
    <property type="entry name" value="1,4-DIHYDROXY-2-NAPHTHOATE OCTAPRENYLTRANSFERASE"/>
    <property type="match status" value="1"/>
</dbReference>
<feature type="transmembrane region" description="Helical" evidence="6">
    <location>
        <begin position="95"/>
        <end position="128"/>
    </location>
</feature>
<dbReference type="InterPro" id="IPR000537">
    <property type="entry name" value="UbiA_prenyltransferase"/>
</dbReference>
<dbReference type="Pfam" id="PF01040">
    <property type="entry name" value="UbiA"/>
    <property type="match status" value="1"/>
</dbReference>
<dbReference type="PIRSF" id="PIRSF005355">
    <property type="entry name" value="UBIAD1"/>
    <property type="match status" value="1"/>
</dbReference>
<evidence type="ECO:0000256" key="2">
    <source>
        <dbReference type="ARBA" id="ARBA00022679"/>
    </source>
</evidence>
<evidence type="ECO:0000256" key="3">
    <source>
        <dbReference type="ARBA" id="ARBA00022692"/>
    </source>
</evidence>
<keyword evidence="2 7" id="KW-0808">Transferase</keyword>
<dbReference type="GO" id="GO:0009234">
    <property type="term" value="P:menaquinone biosynthetic process"/>
    <property type="evidence" value="ECO:0007669"/>
    <property type="project" value="TreeGrafter"/>
</dbReference>
<dbReference type="Proteomes" id="UP000313312">
    <property type="component" value="Unassembled WGS sequence"/>
</dbReference>
<reference evidence="7 8" key="1">
    <citation type="submission" date="2018-05" db="EMBL/GenBank/DDBJ databases">
        <title>Lactobacillus sanfranciscensis Ah4 draft denome sequence.</title>
        <authorList>
            <person name="Zhang G."/>
        </authorList>
    </citation>
    <scope>NUCLEOTIDE SEQUENCE [LARGE SCALE GENOMIC DNA]</scope>
    <source>
        <strain evidence="7 8">Ah4</strain>
    </source>
</reference>
<dbReference type="PANTHER" id="PTHR13929:SF0">
    <property type="entry name" value="UBIA PRENYLTRANSFERASE DOMAIN-CONTAINING PROTEIN 1"/>
    <property type="match status" value="1"/>
</dbReference>
<dbReference type="InterPro" id="IPR026046">
    <property type="entry name" value="UBIAD1"/>
</dbReference>
<keyword evidence="4 6" id="KW-1133">Transmembrane helix</keyword>
<protein>
    <submittedName>
        <fullName evidence="7">Prenyltransferase</fullName>
    </submittedName>
</protein>
<feature type="transmembrane region" description="Helical" evidence="6">
    <location>
        <begin position="39"/>
        <end position="58"/>
    </location>
</feature>
<dbReference type="GO" id="GO:0042371">
    <property type="term" value="P:vitamin K biosynthetic process"/>
    <property type="evidence" value="ECO:0007669"/>
    <property type="project" value="TreeGrafter"/>
</dbReference>
<proteinExistence type="predicted"/>
<evidence type="ECO:0000256" key="1">
    <source>
        <dbReference type="ARBA" id="ARBA00004141"/>
    </source>
</evidence>
<comment type="subcellular location">
    <subcellularLocation>
        <location evidence="1">Membrane</location>
        <topology evidence="1">Multi-pass membrane protein</topology>
    </subcellularLocation>
</comment>
<keyword evidence="3 6" id="KW-0812">Transmembrane</keyword>
<feature type="transmembrane region" description="Helical" evidence="6">
    <location>
        <begin position="176"/>
        <end position="196"/>
    </location>
</feature>
<gene>
    <name evidence="7" type="ORF">DID87_05735</name>
</gene>
<name>A0A5C4TJ23_FRUSA</name>
<accession>A0A5C4TJ23</accession>
<evidence type="ECO:0000256" key="6">
    <source>
        <dbReference type="SAM" id="Phobius"/>
    </source>
</evidence>